<evidence type="ECO:0000256" key="1">
    <source>
        <dbReference type="SAM" id="SignalP"/>
    </source>
</evidence>
<dbReference type="PANTHER" id="PTHR41775:SF1">
    <property type="entry name" value="PEPTIDASE M6-LIKE DOMAIN-CONTAINING PROTEIN"/>
    <property type="match status" value="1"/>
</dbReference>
<dbReference type="PANTHER" id="PTHR41775">
    <property type="entry name" value="SECRETED PROTEIN-RELATED"/>
    <property type="match status" value="1"/>
</dbReference>
<evidence type="ECO:0000313" key="2">
    <source>
        <dbReference type="EMBL" id="ACD91475.1"/>
    </source>
</evidence>
<reference evidence="2 3" key="1">
    <citation type="submission" date="2008-05" db="EMBL/GenBank/DDBJ databases">
        <title>Complete sequence of Chlorobium limicola DSM 245.</title>
        <authorList>
            <consortium name="US DOE Joint Genome Institute"/>
            <person name="Lucas S."/>
            <person name="Copeland A."/>
            <person name="Lapidus A."/>
            <person name="Glavina del Rio T."/>
            <person name="Dalin E."/>
            <person name="Tice H."/>
            <person name="Bruce D."/>
            <person name="Goodwin L."/>
            <person name="Pitluck S."/>
            <person name="Schmutz J."/>
            <person name="Larimer F."/>
            <person name="Land M."/>
            <person name="Hauser L."/>
            <person name="Kyrpides N."/>
            <person name="Ovchinnikova G."/>
            <person name="Zhao F."/>
            <person name="Li T."/>
            <person name="Liu Z."/>
            <person name="Overmann J."/>
            <person name="Bryant D.A."/>
            <person name="Richardson P."/>
        </authorList>
    </citation>
    <scope>NUCLEOTIDE SEQUENCE [LARGE SCALE GENOMIC DNA]</scope>
    <source>
        <strain evidence="3">DSM 245 / NBRC 103803 / 6330</strain>
    </source>
</reference>
<proteinExistence type="predicted"/>
<organism evidence="2 3">
    <name type="scientific">Chlorobium limicola (strain DSM 245 / NBRC 103803 / 6330)</name>
    <dbReference type="NCBI Taxonomy" id="290315"/>
    <lineage>
        <taxon>Bacteria</taxon>
        <taxon>Pseudomonadati</taxon>
        <taxon>Chlorobiota</taxon>
        <taxon>Chlorobiia</taxon>
        <taxon>Chlorobiales</taxon>
        <taxon>Chlorobiaceae</taxon>
        <taxon>Chlorobium/Pelodictyon group</taxon>
        <taxon>Chlorobium</taxon>
    </lineage>
</organism>
<accession>B3EIG3</accession>
<dbReference type="AlphaFoldDB" id="B3EIG3"/>
<gene>
    <name evidence="2" type="ordered locus">Clim_2455</name>
</gene>
<dbReference type="Proteomes" id="UP000008841">
    <property type="component" value="Chromosome"/>
</dbReference>
<dbReference type="STRING" id="290315.Clim_2455"/>
<dbReference type="HOGENOM" id="CLU_592775_0_0_10"/>
<protein>
    <submittedName>
        <fullName evidence="2">Uncharacterized protein</fullName>
    </submittedName>
</protein>
<keyword evidence="1" id="KW-0732">Signal</keyword>
<name>B3EIG3_CHLL2</name>
<dbReference type="KEGG" id="cli:Clim_2455"/>
<evidence type="ECO:0000313" key="3">
    <source>
        <dbReference type="Proteomes" id="UP000008841"/>
    </source>
</evidence>
<sequence precursor="true">MPLILACFLVVSRVVLAKSTAEEVGLGPQSTQAVGNKRVLMVVVRFPDAAPTTPIEVVKKKVIEGLGSYVDEQSYGLASITADFRGYVMLPDALADYRVSPYNFRVDKTRIRKLIGDTMTAIEKDTDFSAYDHFMIVPAVHTMPGQGYGMICYCANPGMLSGVTKGYVPRYVTMKSAGGKEFSGGIFVGAENANIGMFAHDYFHVLAGVHDGRRLVPCLYNYKLQSDASAGLPSFEHHATYMGLWDIMSQHFVKKGEPPQGTSSFTKIRLGWIKKHQVRIVKPGATDFTLLAPLSKGGQLLAVKIPLDDGSYYLVENRQPIGFDRMLPDSGIIVLKVNPVADEGYGTVEVLCAAGAGNFMEATYRLEASKRDCFVDERNNVTILPLWKQHEHVGVLITTSEHREAAGKAARAIQALIDQTAVTKDNTMETVILEAVTAFRNNEFEKSYTIAIKKNGKDIRH</sequence>
<feature type="chain" id="PRO_5002787835" evidence="1">
    <location>
        <begin position="18"/>
        <end position="461"/>
    </location>
</feature>
<dbReference type="EMBL" id="CP001097">
    <property type="protein sequence ID" value="ACD91475.1"/>
    <property type="molecule type" value="Genomic_DNA"/>
</dbReference>
<feature type="signal peptide" evidence="1">
    <location>
        <begin position="1"/>
        <end position="17"/>
    </location>
</feature>
<dbReference type="eggNOG" id="COG4412">
    <property type="taxonomic scope" value="Bacteria"/>
</dbReference>